<evidence type="ECO:0000256" key="2">
    <source>
        <dbReference type="SAM" id="Phobius"/>
    </source>
</evidence>
<feature type="transmembrane region" description="Helical" evidence="2">
    <location>
        <begin position="52"/>
        <end position="77"/>
    </location>
</feature>
<evidence type="ECO:0000313" key="4">
    <source>
        <dbReference type="Proteomes" id="UP000294003"/>
    </source>
</evidence>
<comment type="caution">
    <text evidence="3">The sequence shown here is derived from an EMBL/GenBank/DDBJ whole genome shotgun (WGS) entry which is preliminary data.</text>
</comment>
<dbReference type="EMBL" id="QJNS01000003">
    <property type="protein sequence ID" value="RYO95279.1"/>
    <property type="molecule type" value="Genomic_DNA"/>
</dbReference>
<feature type="compositionally biased region" description="Polar residues" evidence="1">
    <location>
        <begin position="1"/>
        <end position="25"/>
    </location>
</feature>
<keyword evidence="2" id="KW-1133">Transmembrane helix</keyword>
<name>A0ABY0HNV4_9PEZI</name>
<keyword evidence="4" id="KW-1185">Reference proteome</keyword>
<evidence type="ECO:0000313" key="3">
    <source>
        <dbReference type="EMBL" id="RYO95279.1"/>
    </source>
</evidence>
<dbReference type="Proteomes" id="UP000294003">
    <property type="component" value="Unassembled WGS sequence"/>
</dbReference>
<organism evidence="3 4">
    <name type="scientific">Monosporascus cannonballus</name>
    <dbReference type="NCBI Taxonomy" id="155416"/>
    <lineage>
        <taxon>Eukaryota</taxon>
        <taxon>Fungi</taxon>
        <taxon>Dikarya</taxon>
        <taxon>Ascomycota</taxon>
        <taxon>Pezizomycotina</taxon>
        <taxon>Sordariomycetes</taxon>
        <taxon>Xylariomycetidae</taxon>
        <taxon>Xylariales</taxon>
        <taxon>Xylariales incertae sedis</taxon>
        <taxon>Monosporascus</taxon>
    </lineage>
</organism>
<protein>
    <submittedName>
        <fullName evidence="3">Uncharacterized protein</fullName>
    </submittedName>
</protein>
<feature type="region of interest" description="Disordered" evidence="1">
    <location>
        <begin position="1"/>
        <end position="48"/>
    </location>
</feature>
<accession>A0ABY0HNV4</accession>
<sequence length="81" mass="8978">MDELSRTQSCTSSDHNEMENSSTSPPREDSVKTVQAEEEVQEVDKYPDGGPMAWLAVAGATACLFVPFGWVNVIGIFQEYY</sequence>
<reference evidence="3 4" key="1">
    <citation type="submission" date="2018-06" db="EMBL/GenBank/DDBJ databases">
        <title>Complete Genomes of Monosporascus.</title>
        <authorList>
            <person name="Robinson A.J."/>
            <person name="Natvig D.O."/>
        </authorList>
    </citation>
    <scope>NUCLEOTIDE SEQUENCE [LARGE SCALE GENOMIC DNA]</scope>
    <source>
        <strain evidence="3 4">CBS 609.92</strain>
    </source>
</reference>
<keyword evidence="2" id="KW-0472">Membrane</keyword>
<proteinExistence type="predicted"/>
<keyword evidence="2" id="KW-0812">Transmembrane</keyword>
<gene>
    <name evidence="3" type="ORF">DL762_000162</name>
</gene>
<evidence type="ECO:0000256" key="1">
    <source>
        <dbReference type="SAM" id="MobiDB-lite"/>
    </source>
</evidence>